<protein>
    <submittedName>
        <fullName evidence="8">DnaJ-class molecular chaperone</fullName>
    </submittedName>
</protein>
<dbReference type="InterPro" id="IPR001789">
    <property type="entry name" value="Sig_transdc_resp-reg_receiver"/>
</dbReference>
<dbReference type="InterPro" id="IPR036869">
    <property type="entry name" value="J_dom_sf"/>
</dbReference>
<gene>
    <name evidence="8" type="ORF">ATI61_10813</name>
</gene>
<name>A0ABX9JWG1_9BACT</name>
<feature type="region of interest" description="Disordered" evidence="5">
    <location>
        <begin position="13"/>
        <end position="47"/>
    </location>
</feature>
<keyword evidence="2 4" id="KW-0802">TPR repeat</keyword>
<dbReference type="PANTHER" id="PTHR45188:SF2">
    <property type="entry name" value="DNAJ HOMOLOG SUBFAMILY C MEMBER 7"/>
    <property type="match status" value="1"/>
</dbReference>
<keyword evidence="1" id="KW-0677">Repeat</keyword>
<evidence type="ECO:0000259" key="6">
    <source>
        <dbReference type="PROSITE" id="PS50076"/>
    </source>
</evidence>
<dbReference type="Gene3D" id="3.40.50.2300">
    <property type="match status" value="1"/>
</dbReference>
<evidence type="ECO:0000313" key="9">
    <source>
        <dbReference type="Proteomes" id="UP000256345"/>
    </source>
</evidence>
<evidence type="ECO:0000256" key="4">
    <source>
        <dbReference type="PROSITE-ProRule" id="PRU00339"/>
    </source>
</evidence>
<dbReference type="Gene3D" id="1.10.287.110">
    <property type="entry name" value="DnaJ domain"/>
    <property type="match status" value="1"/>
</dbReference>
<dbReference type="CDD" id="cd06257">
    <property type="entry name" value="DnaJ"/>
    <property type="match status" value="1"/>
</dbReference>
<evidence type="ECO:0000256" key="2">
    <source>
        <dbReference type="ARBA" id="ARBA00022803"/>
    </source>
</evidence>
<dbReference type="PROSITE" id="PS50110">
    <property type="entry name" value="RESPONSE_REGULATORY"/>
    <property type="match status" value="1"/>
</dbReference>
<dbReference type="Proteomes" id="UP000256345">
    <property type="component" value="Unassembled WGS sequence"/>
</dbReference>
<evidence type="ECO:0000256" key="1">
    <source>
        <dbReference type="ARBA" id="ARBA00022737"/>
    </source>
</evidence>
<dbReference type="SUPFAM" id="SSF48452">
    <property type="entry name" value="TPR-like"/>
    <property type="match status" value="1"/>
</dbReference>
<dbReference type="InterPro" id="IPR001623">
    <property type="entry name" value="DnaJ_domain"/>
</dbReference>
<proteinExistence type="predicted"/>
<accession>A0ABX9JWG1</accession>
<evidence type="ECO:0000256" key="5">
    <source>
        <dbReference type="SAM" id="MobiDB-lite"/>
    </source>
</evidence>
<dbReference type="PANTHER" id="PTHR45188">
    <property type="entry name" value="DNAJ PROTEIN P58IPK HOMOLOG"/>
    <property type="match status" value="1"/>
</dbReference>
<evidence type="ECO:0000313" key="8">
    <source>
        <dbReference type="EMBL" id="REG28480.1"/>
    </source>
</evidence>
<keyword evidence="9" id="KW-1185">Reference proteome</keyword>
<organism evidence="8 9">
    <name type="scientific">Archangium gephyra</name>
    <dbReference type="NCBI Taxonomy" id="48"/>
    <lineage>
        <taxon>Bacteria</taxon>
        <taxon>Pseudomonadati</taxon>
        <taxon>Myxococcota</taxon>
        <taxon>Myxococcia</taxon>
        <taxon>Myxococcales</taxon>
        <taxon>Cystobacterineae</taxon>
        <taxon>Archangiaceae</taxon>
        <taxon>Archangium</taxon>
    </lineage>
</organism>
<dbReference type="SUPFAM" id="SSF52172">
    <property type="entry name" value="CheY-like"/>
    <property type="match status" value="1"/>
</dbReference>
<dbReference type="Pfam" id="PF00226">
    <property type="entry name" value="DnaJ"/>
    <property type="match status" value="1"/>
</dbReference>
<evidence type="ECO:0000256" key="3">
    <source>
        <dbReference type="PROSITE-ProRule" id="PRU00169"/>
    </source>
</evidence>
<dbReference type="InterPro" id="IPR011006">
    <property type="entry name" value="CheY-like_superfamily"/>
</dbReference>
<feature type="domain" description="J" evidence="6">
    <location>
        <begin position="472"/>
        <end position="543"/>
    </location>
</feature>
<dbReference type="InterPro" id="IPR025497">
    <property type="entry name" value="PatA-like_N"/>
</dbReference>
<dbReference type="SMART" id="SM00028">
    <property type="entry name" value="TPR"/>
    <property type="match status" value="1"/>
</dbReference>
<feature type="repeat" description="TPR" evidence="4">
    <location>
        <begin position="559"/>
        <end position="592"/>
    </location>
</feature>
<dbReference type="Pfam" id="PF14332">
    <property type="entry name" value="DUF4388"/>
    <property type="match status" value="1"/>
</dbReference>
<feature type="domain" description="Response regulatory" evidence="7">
    <location>
        <begin position="54"/>
        <end position="172"/>
    </location>
</feature>
<comment type="caution">
    <text evidence="3">Lacks conserved residue(s) required for the propagation of feature annotation.</text>
</comment>
<dbReference type="Gene3D" id="1.25.40.10">
    <property type="entry name" value="Tetratricopeptide repeat domain"/>
    <property type="match status" value="1"/>
</dbReference>
<dbReference type="InterPro" id="IPR011990">
    <property type="entry name" value="TPR-like_helical_dom_sf"/>
</dbReference>
<reference evidence="8 9" key="1">
    <citation type="submission" date="2018-08" db="EMBL/GenBank/DDBJ databases">
        <title>Genomic Encyclopedia of Archaeal and Bacterial Type Strains, Phase II (KMG-II): from individual species to whole genera.</title>
        <authorList>
            <person name="Goeker M."/>
        </authorList>
    </citation>
    <scope>NUCLEOTIDE SEQUENCE [LARGE SCALE GENOMIC DNA]</scope>
    <source>
        <strain evidence="8 9">DSM 2261</strain>
    </source>
</reference>
<evidence type="ECO:0000259" key="7">
    <source>
        <dbReference type="PROSITE" id="PS50110"/>
    </source>
</evidence>
<dbReference type="Pfam" id="PF00072">
    <property type="entry name" value="Response_reg"/>
    <property type="match status" value="1"/>
</dbReference>
<dbReference type="PROSITE" id="PS50076">
    <property type="entry name" value="DNAJ_2"/>
    <property type="match status" value="1"/>
</dbReference>
<dbReference type="PROSITE" id="PS50005">
    <property type="entry name" value="TPR"/>
    <property type="match status" value="1"/>
</dbReference>
<dbReference type="EMBL" id="QUMU01000008">
    <property type="protein sequence ID" value="REG28480.1"/>
    <property type="molecule type" value="Genomic_DNA"/>
</dbReference>
<dbReference type="SMART" id="SM00448">
    <property type="entry name" value="REC"/>
    <property type="match status" value="1"/>
</dbReference>
<dbReference type="SUPFAM" id="SSF46565">
    <property type="entry name" value="Chaperone J-domain"/>
    <property type="match status" value="1"/>
</dbReference>
<comment type="caution">
    <text evidence="8">The sequence shown here is derived from an EMBL/GenBank/DDBJ whole genome shotgun (WGS) entry which is preliminary data.</text>
</comment>
<feature type="compositionally biased region" description="Basic and acidic residues" evidence="5">
    <location>
        <begin position="22"/>
        <end position="35"/>
    </location>
</feature>
<dbReference type="InterPro" id="IPR019734">
    <property type="entry name" value="TPR_rpt"/>
</dbReference>
<sequence>MLSLNSFTPGASGFSLGNRVSGSRDAEGGRRERGSTDTPDASGPNVYTRRPLKTLLLAESHPPTLEHLTGLLSQAGYTVRAVSDPGSAMEHFVADNPDMVVVSVDLPRLEGAHVGHLIRNHSQGARVPIVAIDKGHLGRARGVAAVLDLKVNAYVADPLKPGELVGKLQSLASVAANSGAPLKGVRVLLSRPAVVSGELKGFPLPSLLVSLHRMQRDGVLVVAYRDLTRRVFFARGGAVNYDSSARQDALPSYLLQRQVVTEVQAERVVQALGSGLRIGAALAEAGVEAAGEELLQLLRDYTTDRLAQVIGMREGRYAFYPGDEFQAEVATVETPALAPILDGARRAIPLKVMAAPLRAHQSEYPVRTPEFGKDLAELGLNTDDLKIAMQVNGRIPLRDLLAHGRGDLRRGYSLLWFLKLAGCVSFSPTPVATGPGEVVAVPESIAPRKRKPLSPETETSLRDGAVKIITGSYFRCLGLDIAADTEAVERAYHELATHFHPDSYAEFDTSEMKDLLESVQEKLSAAYRVLSVEEKRKAYLQYLMSRMDVGRSTTVNVDAEIILRRGEAALKRKQYRSALIHFEEAVTLNPQEPEYYSYLAWATFLAGTGPKEDRAKAAQKVLRKALSLNPYLERALIISAIIDSEMEDASVARKKLLKVLELNPNANLAKAALRKVGR</sequence>